<feature type="transmembrane region" description="Helical" evidence="5">
    <location>
        <begin position="97"/>
        <end position="119"/>
    </location>
</feature>
<evidence type="ECO:0000313" key="8">
    <source>
        <dbReference type="Proteomes" id="UP000284868"/>
    </source>
</evidence>
<keyword evidence="2 5" id="KW-0812">Transmembrane</keyword>
<keyword evidence="4 5" id="KW-0472">Membrane</keyword>
<dbReference type="AlphaFoldDB" id="A0A415P7J7"/>
<feature type="transmembrane region" description="Helical" evidence="5">
    <location>
        <begin position="169"/>
        <end position="194"/>
    </location>
</feature>
<feature type="transmembrane region" description="Helical" evidence="5">
    <location>
        <begin position="348"/>
        <end position="364"/>
    </location>
</feature>
<evidence type="ECO:0000256" key="2">
    <source>
        <dbReference type="ARBA" id="ARBA00022692"/>
    </source>
</evidence>
<sequence length="549" mass="59118">MRRKIDLRTFLFDLKKEFEGYSFHKLTKDLLAGLTVAAVALPLALAFGVSSGADAAAGMITAIIAGLVIGGFSGASYQISGPTGAMSAILIGLSAQYGLQGVFAASLLSGLLLLIASFLKLGKIVSFIPGSVISGFTSGIAVIIAAGQIDNFFGTVSKGSTMLGKLASYGELGFAIDPMTVFFGVLVVLVMLLWPKKWQHTFPSSLAGLIIALVIQLIIQADVAMVGELPSTLLPEVRLLPSEIPWQDIQQLLVPAISIAALGMIESLLCGASAGKMKNEALNADRELFAQGIGNTLLPFFGGVPATAAIARTSVAIKAGGQTRLVSIFHSLVLLASMFLLGPLMSKIPLSALAGVLMVTAWRMNEWKEIHYMFHKHLKTSMIQFSVTMLATIVFDLTIAIVIGLLVSCLLFIVNNADLEVVIEAVDFKRLDRSLKHSHEKTVLAYVSGPMFFVNQGKCKKKLIEECADAQAVILSMRGVPTIDESGLTELVEIARYYHSQNAYVILCGVSRAVLERMERYELFDAFDNVVWDALKAIEFLDTIYQKTE</sequence>
<dbReference type="OrthoDB" id="9771198at2"/>
<dbReference type="PANTHER" id="PTHR11814">
    <property type="entry name" value="SULFATE TRANSPORTER"/>
    <property type="match status" value="1"/>
</dbReference>
<dbReference type="Proteomes" id="UP000284868">
    <property type="component" value="Unassembled WGS sequence"/>
</dbReference>
<evidence type="ECO:0000256" key="4">
    <source>
        <dbReference type="ARBA" id="ARBA00023136"/>
    </source>
</evidence>
<evidence type="ECO:0000259" key="6">
    <source>
        <dbReference type="PROSITE" id="PS50801"/>
    </source>
</evidence>
<dbReference type="Pfam" id="PF00916">
    <property type="entry name" value="Sulfate_transp"/>
    <property type="match status" value="1"/>
</dbReference>
<dbReference type="CDD" id="cd07042">
    <property type="entry name" value="STAS_SulP_like_sulfate_transporter"/>
    <property type="match status" value="1"/>
</dbReference>
<gene>
    <name evidence="7" type="ORF">DWZ83_08015</name>
</gene>
<evidence type="ECO:0000313" key="7">
    <source>
        <dbReference type="EMBL" id="RHM08649.1"/>
    </source>
</evidence>
<dbReference type="EMBL" id="QRPK01000046">
    <property type="protein sequence ID" value="RHM08649.1"/>
    <property type="molecule type" value="Genomic_DNA"/>
</dbReference>
<feature type="transmembrane region" description="Helical" evidence="5">
    <location>
        <begin position="206"/>
        <end position="229"/>
    </location>
</feature>
<comment type="caution">
    <text evidence="7">The sequence shown here is derived from an EMBL/GenBank/DDBJ whole genome shotgun (WGS) entry which is preliminary data.</text>
</comment>
<comment type="subcellular location">
    <subcellularLocation>
        <location evidence="1">Membrane</location>
        <topology evidence="1">Multi-pass membrane protein</topology>
    </subcellularLocation>
</comment>
<reference evidence="7 8" key="1">
    <citation type="submission" date="2018-08" db="EMBL/GenBank/DDBJ databases">
        <title>A genome reference for cultivated species of the human gut microbiota.</title>
        <authorList>
            <person name="Zou Y."/>
            <person name="Xue W."/>
            <person name="Luo G."/>
        </authorList>
    </citation>
    <scope>NUCLEOTIDE SEQUENCE [LARGE SCALE GENOMIC DNA]</scope>
    <source>
        <strain evidence="7 8">AF35-6BH</strain>
    </source>
</reference>
<organism evidence="7 8">
    <name type="scientific">Amedibacillus dolichus</name>
    <dbReference type="NCBI Taxonomy" id="31971"/>
    <lineage>
        <taxon>Bacteria</taxon>
        <taxon>Bacillati</taxon>
        <taxon>Bacillota</taxon>
        <taxon>Erysipelotrichia</taxon>
        <taxon>Erysipelotrichales</taxon>
        <taxon>Erysipelotrichaceae</taxon>
        <taxon>Amedibacillus</taxon>
    </lineage>
</organism>
<dbReference type="SUPFAM" id="SSF52091">
    <property type="entry name" value="SpoIIaa-like"/>
    <property type="match status" value="1"/>
</dbReference>
<proteinExistence type="predicted"/>
<evidence type="ECO:0000256" key="5">
    <source>
        <dbReference type="SAM" id="Phobius"/>
    </source>
</evidence>
<feature type="transmembrane region" description="Helical" evidence="5">
    <location>
        <begin position="30"/>
        <end position="49"/>
    </location>
</feature>
<dbReference type="InterPro" id="IPR011547">
    <property type="entry name" value="SLC26A/SulP_dom"/>
</dbReference>
<dbReference type="Pfam" id="PF01740">
    <property type="entry name" value="STAS"/>
    <property type="match status" value="1"/>
</dbReference>
<accession>A0A415P7J7</accession>
<evidence type="ECO:0000256" key="3">
    <source>
        <dbReference type="ARBA" id="ARBA00022989"/>
    </source>
</evidence>
<protein>
    <submittedName>
        <fullName evidence="7">SulP family inorganic anion transporter</fullName>
    </submittedName>
</protein>
<dbReference type="Gene3D" id="3.30.750.24">
    <property type="entry name" value="STAS domain"/>
    <property type="match status" value="1"/>
</dbReference>
<feature type="transmembrane region" description="Helical" evidence="5">
    <location>
        <begin position="126"/>
        <end position="149"/>
    </location>
</feature>
<feature type="transmembrane region" description="Helical" evidence="5">
    <location>
        <begin position="56"/>
        <end position="77"/>
    </location>
</feature>
<feature type="transmembrane region" description="Helical" evidence="5">
    <location>
        <begin position="385"/>
        <end position="414"/>
    </location>
</feature>
<name>A0A415P7J7_9FIRM</name>
<feature type="domain" description="STAS" evidence="6">
    <location>
        <begin position="443"/>
        <end position="549"/>
    </location>
</feature>
<dbReference type="PROSITE" id="PS50801">
    <property type="entry name" value="STAS"/>
    <property type="match status" value="1"/>
</dbReference>
<dbReference type="GO" id="GO:0055085">
    <property type="term" value="P:transmembrane transport"/>
    <property type="evidence" value="ECO:0007669"/>
    <property type="project" value="InterPro"/>
</dbReference>
<evidence type="ECO:0000256" key="1">
    <source>
        <dbReference type="ARBA" id="ARBA00004141"/>
    </source>
</evidence>
<dbReference type="InterPro" id="IPR002645">
    <property type="entry name" value="STAS_dom"/>
</dbReference>
<keyword evidence="3 5" id="KW-1133">Transmembrane helix</keyword>
<dbReference type="InterPro" id="IPR036513">
    <property type="entry name" value="STAS_dom_sf"/>
</dbReference>
<keyword evidence="8" id="KW-1185">Reference proteome</keyword>
<dbReference type="GO" id="GO:0016020">
    <property type="term" value="C:membrane"/>
    <property type="evidence" value="ECO:0007669"/>
    <property type="project" value="UniProtKB-SubCell"/>
</dbReference>
<feature type="transmembrane region" description="Helical" evidence="5">
    <location>
        <begin position="249"/>
        <end position="269"/>
    </location>
</feature>
<dbReference type="InterPro" id="IPR001902">
    <property type="entry name" value="SLC26A/SulP_fam"/>
</dbReference>